<dbReference type="Pfam" id="PF06985">
    <property type="entry name" value="HET"/>
    <property type="match status" value="1"/>
</dbReference>
<dbReference type="EMBL" id="JMSE01000011">
    <property type="protein sequence ID" value="KDN72266.1"/>
    <property type="molecule type" value="Genomic_DNA"/>
</dbReference>
<feature type="domain" description="Heterokaryon incompatibility" evidence="2">
    <location>
        <begin position="46"/>
        <end position="211"/>
    </location>
</feature>
<organism evidence="3 4">
    <name type="scientific">Colletotrichum sublineola</name>
    <name type="common">Sorghum anthracnose fungus</name>
    <dbReference type="NCBI Taxonomy" id="1173701"/>
    <lineage>
        <taxon>Eukaryota</taxon>
        <taxon>Fungi</taxon>
        <taxon>Dikarya</taxon>
        <taxon>Ascomycota</taxon>
        <taxon>Pezizomycotina</taxon>
        <taxon>Sordariomycetes</taxon>
        <taxon>Hypocreomycetidae</taxon>
        <taxon>Glomerellales</taxon>
        <taxon>Glomerellaceae</taxon>
        <taxon>Colletotrichum</taxon>
        <taxon>Colletotrichum graminicola species complex</taxon>
    </lineage>
</organism>
<dbReference type="InterPro" id="IPR016162">
    <property type="entry name" value="Ald_DH_N"/>
</dbReference>
<evidence type="ECO:0000259" key="1">
    <source>
        <dbReference type="Pfam" id="PF00171"/>
    </source>
</evidence>
<dbReference type="PANTHER" id="PTHR24148:SF64">
    <property type="entry name" value="HETEROKARYON INCOMPATIBILITY DOMAIN-CONTAINING PROTEIN"/>
    <property type="match status" value="1"/>
</dbReference>
<dbReference type="STRING" id="1173701.A0A066Y2J6"/>
<evidence type="ECO:0008006" key="5">
    <source>
        <dbReference type="Google" id="ProtNLM"/>
    </source>
</evidence>
<accession>A0A066Y2J6</accession>
<protein>
    <recommendedName>
        <fullName evidence="5">Heterokaryon incompatibility domain-containing protein</fullName>
    </recommendedName>
</protein>
<keyword evidence="4" id="KW-1185">Reference proteome</keyword>
<dbReference type="InterPro" id="IPR010730">
    <property type="entry name" value="HET"/>
</dbReference>
<dbReference type="OMA" id="RAWAING"/>
<comment type="caution">
    <text evidence="3">The sequence shown here is derived from an EMBL/GenBank/DDBJ whole genome shotgun (WGS) entry which is preliminary data.</text>
</comment>
<proteinExistence type="predicted"/>
<dbReference type="InterPro" id="IPR052895">
    <property type="entry name" value="HetReg/Transcr_Mod"/>
</dbReference>
<evidence type="ECO:0000259" key="2">
    <source>
        <dbReference type="Pfam" id="PF06985"/>
    </source>
</evidence>
<dbReference type="HOGENOM" id="CLU_004184_7_5_1"/>
<dbReference type="PANTHER" id="PTHR24148">
    <property type="entry name" value="ANKYRIN REPEAT DOMAIN-CONTAINING PROTEIN 39 HOMOLOG-RELATED"/>
    <property type="match status" value="1"/>
</dbReference>
<reference evidence="4" key="1">
    <citation type="journal article" date="2014" name="Genome Announc.">
        <title>Draft genome sequence of Colletotrichum sublineola, a destructive pathogen of cultivated sorghum.</title>
        <authorList>
            <person name="Baroncelli R."/>
            <person name="Sanz-Martin J.M."/>
            <person name="Rech G.E."/>
            <person name="Sukno S.A."/>
            <person name="Thon M.R."/>
        </authorList>
    </citation>
    <scope>NUCLEOTIDE SEQUENCE [LARGE SCALE GENOMIC DNA]</scope>
    <source>
        <strain evidence="4">TX430BB</strain>
    </source>
</reference>
<dbReference type="Pfam" id="PF00171">
    <property type="entry name" value="Aldedh"/>
    <property type="match status" value="1"/>
</dbReference>
<dbReference type="SUPFAM" id="SSF53720">
    <property type="entry name" value="ALDH-like"/>
    <property type="match status" value="1"/>
</dbReference>
<dbReference type="Pfam" id="PF26639">
    <property type="entry name" value="Het-6_barrel"/>
    <property type="match status" value="1"/>
</dbReference>
<gene>
    <name evidence="3" type="ORF">CSUB01_07917</name>
</gene>
<dbReference type="Gene3D" id="3.40.605.10">
    <property type="entry name" value="Aldehyde Dehydrogenase, Chain A, domain 1"/>
    <property type="match status" value="1"/>
</dbReference>
<name>A0A066Y2J6_COLSU</name>
<dbReference type="GO" id="GO:0016620">
    <property type="term" value="F:oxidoreductase activity, acting on the aldehyde or oxo group of donors, NAD or NADP as acceptor"/>
    <property type="evidence" value="ECO:0007669"/>
    <property type="project" value="InterPro"/>
</dbReference>
<dbReference type="AlphaFoldDB" id="A0A066Y2J6"/>
<dbReference type="InterPro" id="IPR015590">
    <property type="entry name" value="Aldehyde_DH_dom"/>
</dbReference>
<dbReference type="eggNOG" id="KOG2451">
    <property type="taxonomic scope" value="Eukaryota"/>
</dbReference>
<dbReference type="OrthoDB" id="2504919at2759"/>
<sequence>MQNTAYQYDKLPPGLWFRLLRIQPGQADDPFICDLVTVDLESNPSYKALSYVWGDPTKLAEITWSGFRRSVTVSLFDGLRRLRHPARIEMAWADAICINQGDNNEKAYQVNLMGLIYDKATEVVVWLGQDSNNSADAAFEGFQTTNAAIQNGTHMTEGVVPGAFMTLGNGASYPVSQRKNNLGQILKPQHLTAIKELFLLPWFTRVWVLQEVGLATEATAFWGDSHIAFREIAMFIHFSMTEENLNITLGQDIKDIISGPPYYAFWSVWSTYNKKDSWAARCAPLQQFSNQQAVECQIDFLVVLEASRRFSATNALDHVFAFLGHPKALVATTNKPLVQADYNITLEDLHVVVASRLAEQSLNFLVQVQNQSVNLDPDCNVPSWVPQWNVNRDDAPNAFWEAWDASLRVTALPSFSSRLSGSRLHVSALLFDTVADYTDVMEKADFDRSSSGPGKLIENCWDLTEKAAKTRPHVYGDDELLSFALTLICHYRSRHTDSGTLWKKLERFGISFTHVHRDGNVVTKFQHYGTNRRFFVSDRGYWGLGPSLMRKGDVCAILFGADVPIILRPCGGRGQYRLVGQAYMNGVMYVISGFVVGRWKCGHNGKAFSIYGPSSVTVVQAFTSENEAHYFVNVTPVVKKSSFTASTGVGKRLTKTAAGTMKELGANASLIVFGYAGINQAAEDTLMSRVQDEFVKKLAQRVKQSKQGHHTRSSCRPRINAAAVQKIDARAKGRAEESSRSHTGVISGVTAEMEAAHDKTFGPLAATMPFGTEAKVVKLVIATKYGLSGWVNTTLMSTESPYGGVKESELARGGSQYGLAEDQNIKSLTMGSFWFQLRVTPPT</sequence>
<dbReference type="Gene3D" id="3.40.309.10">
    <property type="entry name" value="Aldehyde Dehydrogenase, Chain A, domain 2"/>
    <property type="match status" value="1"/>
</dbReference>
<dbReference type="Proteomes" id="UP000027238">
    <property type="component" value="Unassembled WGS sequence"/>
</dbReference>
<evidence type="ECO:0000313" key="4">
    <source>
        <dbReference type="Proteomes" id="UP000027238"/>
    </source>
</evidence>
<evidence type="ECO:0000313" key="3">
    <source>
        <dbReference type="EMBL" id="KDN72266.1"/>
    </source>
</evidence>
<dbReference type="InterPro" id="IPR016163">
    <property type="entry name" value="Ald_DH_C"/>
</dbReference>
<dbReference type="InterPro" id="IPR016161">
    <property type="entry name" value="Ald_DH/histidinol_DH"/>
</dbReference>
<feature type="domain" description="Aldehyde dehydrogenase" evidence="1">
    <location>
        <begin position="688"/>
        <end position="794"/>
    </location>
</feature>